<feature type="region of interest" description="Disordered" evidence="1">
    <location>
        <begin position="1"/>
        <end position="20"/>
    </location>
</feature>
<gene>
    <name evidence="3" type="ORF">EBO15_27730</name>
</gene>
<dbReference type="InterPro" id="IPR038484">
    <property type="entry name" value="MucB/RseB_C_sf"/>
</dbReference>
<sequence>MIGTVRPRPRRPQGDGGNRGRRVLAALGVAGAVCAGAVLTGDAHAGRPAPSDPDAVRLLRAAADAAGSVSYEGERVLTTWGRHGTHTSTAQVEHPAGADAPVGVPEATLALLVRNYSLVRRGDGTMCGRRAAVVEARRSDGSTAGRFWLDTETGLMLHRELLDAAGRAVVVVGFNRFQVVRPVSLQHVPVRGSSVRADEPGDAAAEPYQTTSGRVTPVPTEYPLTTAQVAELRQDGWPVPRRLPGRLALYDVRRSTVPSGGEALHLSYSDGLAVVSVFVQHGGLDGRGMSGWTRAELDGRPAYRRDSVRNWVVEQRGDYVYTVLTDAPESTASAVAEAFPLAHVSPWTRVRRGFGRLTSWANPFD</sequence>
<proteinExistence type="predicted"/>
<evidence type="ECO:0000256" key="1">
    <source>
        <dbReference type="SAM" id="MobiDB-lite"/>
    </source>
</evidence>
<accession>A0A3M2LZ00</accession>
<dbReference type="Gene3D" id="3.30.200.100">
    <property type="entry name" value="MucB/RseB, C-terminal domain"/>
    <property type="match status" value="1"/>
</dbReference>
<evidence type="ECO:0000313" key="4">
    <source>
        <dbReference type="Proteomes" id="UP000282674"/>
    </source>
</evidence>
<reference evidence="3 4" key="1">
    <citation type="submission" date="2018-10" db="EMBL/GenBank/DDBJ databases">
        <title>Isolation from soil.</title>
        <authorList>
            <person name="Hu J."/>
        </authorList>
    </citation>
    <scope>NUCLEOTIDE SEQUENCE [LARGE SCALE GENOMIC DNA]</scope>
    <source>
        <strain evidence="3 4">NEAU-Ht49</strain>
    </source>
</reference>
<dbReference type="OrthoDB" id="7067274at2"/>
<dbReference type="AlphaFoldDB" id="A0A3M2LZ00"/>
<comment type="caution">
    <text evidence="3">The sequence shown here is derived from an EMBL/GenBank/DDBJ whole genome shotgun (WGS) entry which is preliminary data.</text>
</comment>
<dbReference type="Pfam" id="PF03888">
    <property type="entry name" value="MucB_RseB"/>
    <property type="match status" value="1"/>
</dbReference>
<organism evidence="3 4">
    <name type="scientific">Actinomadura harenae</name>
    <dbReference type="NCBI Taxonomy" id="2483351"/>
    <lineage>
        <taxon>Bacteria</taxon>
        <taxon>Bacillati</taxon>
        <taxon>Actinomycetota</taxon>
        <taxon>Actinomycetes</taxon>
        <taxon>Streptosporangiales</taxon>
        <taxon>Thermomonosporaceae</taxon>
        <taxon>Actinomadura</taxon>
    </lineage>
</organism>
<dbReference type="EMBL" id="RFFG01000058">
    <property type="protein sequence ID" value="RMI40148.1"/>
    <property type="molecule type" value="Genomic_DNA"/>
</dbReference>
<evidence type="ECO:0000259" key="2">
    <source>
        <dbReference type="Pfam" id="PF03888"/>
    </source>
</evidence>
<dbReference type="InterPro" id="IPR033434">
    <property type="entry name" value="MucB/RseB_N"/>
</dbReference>
<dbReference type="Proteomes" id="UP000282674">
    <property type="component" value="Unassembled WGS sequence"/>
</dbReference>
<feature type="region of interest" description="Disordered" evidence="1">
    <location>
        <begin position="193"/>
        <end position="217"/>
    </location>
</feature>
<dbReference type="Gene3D" id="2.50.20.10">
    <property type="entry name" value="Lipoprotein localisation LolA/LolB/LppX"/>
    <property type="match status" value="1"/>
</dbReference>
<name>A0A3M2LZ00_9ACTN</name>
<protein>
    <recommendedName>
        <fullName evidence="2">MucB/RseB N-terminal domain-containing protein</fullName>
    </recommendedName>
</protein>
<keyword evidence="4" id="KW-1185">Reference proteome</keyword>
<feature type="domain" description="MucB/RseB N-terminal" evidence="2">
    <location>
        <begin position="99"/>
        <end position="189"/>
    </location>
</feature>
<dbReference type="RefSeq" id="WP_122197391.1">
    <property type="nucleotide sequence ID" value="NZ_JBHSKC010000021.1"/>
</dbReference>
<evidence type="ECO:0000313" key="3">
    <source>
        <dbReference type="EMBL" id="RMI40148.1"/>
    </source>
</evidence>